<dbReference type="InterPro" id="IPR000962">
    <property type="entry name" value="Znf_DskA_TraR"/>
</dbReference>
<dbReference type="GO" id="GO:0008270">
    <property type="term" value="F:zinc ion binding"/>
    <property type="evidence" value="ECO:0007669"/>
    <property type="project" value="UniProtKB-KW"/>
</dbReference>
<reference evidence="6 7" key="1">
    <citation type="journal article" date="2013" name="ISME J.">
        <title>By their genes ye shall know them: genomic signatures of predatory bacteria.</title>
        <authorList>
            <person name="Pasternak Z."/>
            <person name="Pietrokovski S."/>
            <person name="Rotem O."/>
            <person name="Gophna U."/>
            <person name="Lurie-Weinberger M.N."/>
            <person name="Jurkevitch E."/>
        </authorList>
    </citation>
    <scope>NUCLEOTIDE SEQUENCE [LARGE SCALE GENOMIC DNA]</scope>
    <source>
        <strain evidence="6 7">JSS</strain>
    </source>
</reference>
<dbReference type="InterPro" id="IPR037187">
    <property type="entry name" value="DnaK_N"/>
</dbReference>
<sequence length="131" mass="15034">MAKGAAKHGTEKLTDQLVKECKEKLLKTKMDLLNRVKEAREKLDLGEKGGDEADQTMRLLAEQEMLNLNDRLRSQLFEIESALGRIESGAFGMCEETEEQIEVERLRAIPWTRLSIEGAEIRESVNRRYAR</sequence>
<evidence type="ECO:0000256" key="2">
    <source>
        <dbReference type="ARBA" id="ARBA00022771"/>
    </source>
</evidence>
<dbReference type="KEGG" id="bex:A11Q_2239"/>
<evidence type="ECO:0000256" key="1">
    <source>
        <dbReference type="ARBA" id="ARBA00022723"/>
    </source>
</evidence>
<dbReference type="EMBL" id="CP003537">
    <property type="protein sequence ID" value="AGH96455.1"/>
    <property type="molecule type" value="Genomic_DNA"/>
</dbReference>
<dbReference type="PANTHER" id="PTHR33823:SF4">
    <property type="entry name" value="GENERAL STRESS PROTEIN 16O"/>
    <property type="match status" value="1"/>
</dbReference>
<accession>M4VD88</accession>
<dbReference type="eggNOG" id="COG1734">
    <property type="taxonomic scope" value="Bacteria"/>
</dbReference>
<evidence type="ECO:0000259" key="5">
    <source>
        <dbReference type="Pfam" id="PF01258"/>
    </source>
</evidence>
<dbReference type="HOGENOM" id="CLU_043144_4_1_7"/>
<dbReference type="SUPFAM" id="SSF109635">
    <property type="entry name" value="DnaK suppressor protein DksA, alpha-hairpin domain"/>
    <property type="match status" value="1"/>
</dbReference>
<protein>
    <submittedName>
        <fullName evidence="6">DnaK deletion suppressor protein</fullName>
    </submittedName>
</protein>
<organism evidence="6 7">
    <name type="scientific">Pseudobdellovibrio exovorus JSS</name>
    <dbReference type="NCBI Taxonomy" id="1184267"/>
    <lineage>
        <taxon>Bacteria</taxon>
        <taxon>Pseudomonadati</taxon>
        <taxon>Bdellovibrionota</taxon>
        <taxon>Bdellovibrionia</taxon>
        <taxon>Bdellovibrionales</taxon>
        <taxon>Pseudobdellovibrionaceae</taxon>
        <taxon>Pseudobdellovibrio</taxon>
    </lineage>
</organism>
<name>M4VD88_9BACT</name>
<dbReference type="RefSeq" id="WP_015470945.1">
    <property type="nucleotide sequence ID" value="NC_020813.1"/>
</dbReference>
<gene>
    <name evidence="6" type="ORF">A11Q_2239</name>
</gene>
<dbReference type="OrthoDB" id="5296290at2"/>
<keyword evidence="1" id="KW-0479">Metal-binding</keyword>
<evidence type="ECO:0000256" key="4">
    <source>
        <dbReference type="PROSITE-ProRule" id="PRU00510"/>
    </source>
</evidence>
<dbReference type="Pfam" id="PF01258">
    <property type="entry name" value="zf-dskA_traR"/>
    <property type="match status" value="1"/>
</dbReference>
<keyword evidence="3" id="KW-0862">Zinc</keyword>
<evidence type="ECO:0000256" key="3">
    <source>
        <dbReference type="ARBA" id="ARBA00022833"/>
    </source>
</evidence>
<evidence type="ECO:0000313" key="7">
    <source>
        <dbReference type="Proteomes" id="UP000012040"/>
    </source>
</evidence>
<dbReference type="PROSITE" id="PS51128">
    <property type="entry name" value="ZF_DKSA_2"/>
    <property type="match status" value="1"/>
</dbReference>
<dbReference type="SUPFAM" id="SSF57716">
    <property type="entry name" value="Glucocorticoid receptor-like (DNA-binding domain)"/>
    <property type="match status" value="1"/>
</dbReference>
<keyword evidence="2" id="KW-0863">Zinc-finger</keyword>
<keyword evidence="7" id="KW-1185">Reference proteome</keyword>
<dbReference type="Proteomes" id="UP000012040">
    <property type="component" value="Chromosome"/>
</dbReference>
<dbReference type="AlphaFoldDB" id="M4VD88"/>
<dbReference type="PATRIC" id="fig|1184267.3.peg.2268"/>
<dbReference type="PANTHER" id="PTHR33823">
    <property type="entry name" value="RNA POLYMERASE-BINDING TRANSCRIPTION FACTOR DKSA-RELATED"/>
    <property type="match status" value="1"/>
</dbReference>
<feature type="zinc finger region" description="dksA C4-type" evidence="4">
    <location>
        <begin position="94"/>
        <end position="118"/>
    </location>
</feature>
<dbReference type="Gene3D" id="1.20.120.910">
    <property type="entry name" value="DksA, coiled-coil domain"/>
    <property type="match status" value="1"/>
</dbReference>
<feature type="domain" description="Zinc finger DksA/TraR C4-type" evidence="5">
    <location>
        <begin position="89"/>
        <end position="121"/>
    </location>
</feature>
<proteinExistence type="predicted"/>
<dbReference type="STRING" id="1184267.A11Q_2239"/>
<evidence type="ECO:0000313" key="6">
    <source>
        <dbReference type="EMBL" id="AGH96455.1"/>
    </source>
</evidence>